<sequence length="360" mass="40890">MRIAVVSVNGTPLSPTTPAKARKLIQSGGAQARRNKLGIFYLQLTTPTRENIPHETVAGIDPGKLYSGIGVQTPQATLWMGHLVLPFPYVKRRMTRRWHSRQFRRYRKTPQRPQRFRQRTGHKIPPSIKANRDLEWRVLQELAKIYPITQVVYEVVKARGTKSFSPVMVGQYWQMDRLASCFLLEPRYGWETAQLRFALGLEKTTKKSEQSPASHAVDGVALAASHFLHYVPFTEKNGDHGRRWEGTCQITPAPFAIIQRPQLLRRALHDQNPVRGGARERFGGTTTPWGFRKGDRVEGTKAGRIVRGYVSGYTNTNKKRNIAIVDARWKRLGQFAVSKVRLLGRSSRLLVSSVACARCR</sequence>
<dbReference type="AlphaFoldDB" id="A0A2T2WWT6"/>
<name>A0A2T2WWT6_9FIRM</name>
<organism evidence="2 3">
    <name type="scientific">Sulfobacillus benefaciens</name>
    <dbReference type="NCBI Taxonomy" id="453960"/>
    <lineage>
        <taxon>Bacteria</taxon>
        <taxon>Bacillati</taxon>
        <taxon>Bacillota</taxon>
        <taxon>Clostridia</taxon>
        <taxon>Eubacteriales</taxon>
        <taxon>Clostridiales Family XVII. Incertae Sedis</taxon>
        <taxon>Sulfobacillus</taxon>
    </lineage>
</organism>
<feature type="domain" description="RRXRR" evidence="1">
    <location>
        <begin position="4"/>
        <end position="157"/>
    </location>
</feature>
<evidence type="ECO:0000259" key="1">
    <source>
        <dbReference type="Pfam" id="PF14239"/>
    </source>
</evidence>
<dbReference type="InterPro" id="IPR025938">
    <property type="entry name" value="RRXRR_dom"/>
</dbReference>
<accession>A0A2T2WWT6</accession>
<evidence type="ECO:0000313" key="3">
    <source>
        <dbReference type="Proteomes" id="UP000242972"/>
    </source>
</evidence>
<gene>
    <name evidence="2" type="ORF">C7B46_19795</name>
</gene>
<comment type="caution">
    <text evidence="2">The sequence shown here is derived from an EMBL/GenBank/DDBJ whole genome shotgun (WGS) entry which is preliminary data.</text>
</comment>
<dbReference type="EMBL" id="PXYW01000120">
    <property type="protein sequence ID" value="PSR26705.1"/>
    <property type="molecule type" value="Genomic_DNA"/>
</dbReference>
<proteinExistence type="predicted"/>
<dbReference type="Pfam" id="PF14239">
    <property type="entry name" value="RRXRR"/>
    <property type="match status" value="1"/>
</dbReference>
<dbReference type="Proteomes" id="UP000242972">
    <property type="component" value="Unassembled WGS sequence"/>
</dbReference>
<evidence type="ECO:0000313" key="2">
    <source>
        <dbReference type="EMBL" id="PSR26705.1"/>
    </source>
</evidence>
<reference evidence="2 3" key="1">
    <citation type="journal article" date="2014" name="BMC Genomics">
        <title>Comparison of environmental and isolate Sulfobacillus genomes reveals diverse carbon, sulfur, nitrogen, and hydrogen metabolisms.</title>
        <authorList>
            <person name="Justice N.B."/>
            <person name="Norman A."/>
            <person name="Brown C.T."/>
            <person name="Singh A."/>
            <person name="Thomas B.C."/>
            <person name="Banfield J.F."/>
        </authorList>
    </citation>
    <scope>NUCLEOTIDE SEQUENCE [LARGE SCALE GENOMIC DNA]</scope>
    <source>
        <strain evidence="2">AMDSBA4</strain>
    </source>
</reference>
<protein>
    <recommendedName>
        <fullName evidence="1">RRXRR domain-containing protein</fullName>
    </recommendedName>
</protein>